<dbReference type="Pfam" id="PF01981">
    <property type="entry name" value="PTH2"/>
    <property type="match status" value="1"/>
</dbReference>
<evidence type="ECO:0000256" key="2">
    <source>
        <dbReference type="ARBA" id="ARBA00022801"/>
    </source>
</evidence>
<comment type="caution">
    <text evidence="4">The sequence shown here is derived from an EMBL/GenBank/DDBJ whole genome shotgun (WGS) entry which is preliminary data.</text>
</comment>
<name>X0Z1C2_9ZZZZ</name>
<dbReference type="AlphaFoldDB" id="X0Z1C2"/>
<dbReference type="GO" id="GO:0004045">
    <property type="term" value="F:peptidyl-tRNA hydrolase activity"/>
    <property type="evidence" value="ECO:0007669"/>
    <property type="project" value="UniProtKB-EC"/>
</dbReference>
<dbReference type="EC" id="3.1.1.29" evidence="1"/>
<keyword evidence="2" id="KW-0378">Hydrolase</keyword>
<gene>
    <name evidence="4" type="ORF">S01H1_82871</name>
</gene>
<dbReference type="SUPFAM" id="SSF102462">
    <property type="entry name" value="Peptidyl-tRNA hydrolase II"/>
    <property type="match status" value="1"/>
</dbReference>
<comment type="catalytic activity">
    <reaction evidence="3">
        <text>an N-acyl-L-alpha-aminoacyl-tRNA + H2O = an N-acyl-L-amino acid + a tRNA + H(+)</text>
        <dbReference type="Rhea" id="RHEA:54448"/>
        <dbReference type="Rhea" id="RHEA-COMP:10123"/>
        <dbReference type="Rhea" id="RHEA-COMP:13883"/>
        <dbReference type="ChEBI" id="CHEBI:15377"/>
        <dbReference type="ChEBI" id="CHEBI:15378"/>
        <dbReference type="ChEBI" id="CHEBI:59874"/>
        <dbReference type="ChEBI" id="CHEBI:78442"/>
        <dbReference type="ChEBI" id="CHEBI:138191"/>
        <dbReference type="EC" id="3.1.1.29"/>
    </reaction>
</comment>
<proteinExistence type="predicted"/>
<reference evidence="4" key="1">
    <citation type="journal article" date="2014" name="Front. Microbiol.">
        <title>High frequency of phylogenetically diverse reductive dehalogenase-homologous genes in deep subseafloor sedimentary metagenomes.</title>
        <authorList>
            <person name="Kawai M."/>
            <person name="Futagami T."/>
            <person name="Toyoda A."/>
            <person name="Takaki Y."/>
            <person name="Nishi S."/>
            <person name="Hori S."/>
            <person name="Arai W."/>
            <person name="Tsubouchi T."/>
            <person name="Morono Y."/>
            <person name="Uchiyama I."/>
            <person name="Ito T."/>
            <person name="Fujiyama A."/>
            <person name="Inagaki F."/>
            <person name="Takami H."/>
        </authorList>
    </citation>
    <scope>NUCLEOTIDE SEQUENCE</scope>
    <source>
        <strain evidence="4">Expedition CK06-06</strain>
    </source>
</reference>
<sequence>MGSTPADASKLYVVTRDDLPPGLAAAQLGHALVGYVLAQPAQAARWHTRSNNLVCLAVPTLEALSGLVERLAGASVPMLCFHEPDLGGELTAVAVAP</sequence>
<evidence type="ECO:0000256" key="3">
    <source>
        <dbReference type="ARBA" id="ARBA00048707"/>
    </source>
</evidence>
<feature type="non-terminal residue" evidence="4">
    <location>
        <position position="97"/>
    </location>
</feature>
<evidence type="ECO:0000313" key="4">
    <source>
        <dbReference type="EMBL" id="GAG52407.1"/>
    </source>
</evidence>
<dbReference type="InterPro" id="IPR023476">
    <property type="entry name" value="Pep_tRNA_hydro_II_dom_sf"/>
</dbReference>
<organism evidence="4">
    <name type="scientific">marine sediment metagenome</name>
    <dbReference type="NCBI Taxonomy" id="412755"/>
    <lineage>
        <taxon>unclassified sequences</taxon>
        <taxon>metagenomes</taxon>
        <taxon>ecological metagenomes</taxon>
    </lineage>
</organism>
<evidence type="ECO:0000256" key="1">
    <source>
        <dbReference type="ARBA" id="ARBA00013260"/>
    </source>
</evidence>
<accession>X0Z1C2</accession>
<dbReference type="InterPro" id="IPR002833">
    <property type="entry name" value="PTH2"/>
</dbReference>
<dbReference type="Gene3D" id="3.40.1490.10">
    <property type="entry name" value="Bit1"/>
    <property type="match status" value="1"/>
</dbReference>
<dbReference type="EMBL" id="BARS01056229">
    <property type="protein sequence ID" value="GAG52407.1"/>
    <property type="molecule type" value="Genomic_DNA"/>
</dbReference>
<protein>
    <recommendedName>
        <fullName evidence="1">peptidyl-tRNA hydrolase</fullName>
        <ecNumber evidence="1">3.1.1.29</ecNumber>
    </recommendedName>
</protein>